<sequence length="87" mass="9484">MFTIEKNSKQPTINIDRLKSAFFEPFHHSSAPTISPTPVAVLTSTKPVPHPPPSSPVSPINSTPLPYVTRSGRRVHFDSRTSNSSAC</sequence>
<organism evidence="2 3">
    <name type="scientific">Trichonephila inaurata madagascariensis</name>
    <dbReference type="NCBI Taxonomy" id="2747483"/>
    <lineage>
        <taxon>Eukaryota</taxon>
        <taxon>Metazoa</taxon>
        <taxon>Ecdysozoa</taxon>
        <taxon>Arthropoda</taxon>
        <taxon>Chelicerata</taxon>
        <taxon>Arachnida</taxon>
        <taxon>Araneae</taxon>
        <taxon>Araneomorphae</taxon>
        <taxon>Entelegynae</taxon>
        <taxon>Araneoidea</taxon>
        <taxon>Nephilidae</taxon>
        <taxon>Trichonephila</taxon>
        <taxon>Trichonephila inaurata</taxon>
    </lineage>
</organism>
<proteinExistence type="predicted"/>
<keyword evidence="3" id="KW-1185">Reference proteome</keyword>
<feature type="region of interest" description="Disordered" evidence="1">
    <location>
        <begin position="28"/>
        <end position="67"/>
    </location>
</feature>
<dbReference type="OrthoDB" id="6436400at2759"/>
<dbReference type="AlphaFoldDB" id="A0A8X6MM45"/>
<evidence type="ECO:0000313" key="2">
    <source>
        <dbReference type="EMBL" id="GFS66690.1"/>
    </source>
</evidence>
<dbReference type="Proteomes" id="UP000886998">
    <property type="component" value="Unassembled WGS sequence"/>
</dbReference>
<evidence type="ECO:0000256" key="1">
    <source>
        <dbReference type="SAM" id="MobiDB-lite"/>
    </source>
</evidence>
<reference evidence="2" key="1">
    <citation type="submission" date="2020-08" db="EMBL/GenBank/DDBJ databases">
        <title>Multicomponent nature underlies the extraordinary mechanical properties of spider dragline silk.</title>
        <authorList>
            <person name="Kono N."/>
            <person name="Nakamura H."/>
            <person name="Mori M."/>
            <person name="Yoshida Y."/>
            <person name="Ohtoshi R."/>
            <person name="Malay A.D."/>
            <person name="Moran D.A.P."/>
            <person name="Tomita M."/>
            <person name="Numata K."/>
            <person name="Arakawa K."/>
        </authorList>
    </citation>
    <scope>NUCLEOTIDE SEQUENCE</scope>
</reference>
<evidence type="ECO:0000313" key="3">
    <source>
        <dbReference type="Proteomes" id="UP000886998"/>
    </source>
</evidence>
<comment type="caution">
    <text evidence="2">The sequence shown here is derived from an EMBL/GenBank/DDBJ whole genome shotgun (WGS) entry which is preliminary data.</text>
</comment>
<name>A0A8X6MM45_9ARAC</name>
<gene>
    <name evidence="2" type="primary">pol_2787</name>
    <name evidence="2" type="ORF">TNIN_167671</name>
</gene>
<dbReference type="EMBL" id="BMAV01028251">
    <property type="protein sequence ID" value="GFS66690.1"/>
    <property type="molecule type" value="Genomic_DNA"/>
</dbReference>
<accession>A0A8X6MM45</accession>
<protein>
    <submittedName>
        <fullName evidence="2">Pro-Pol polyprotein</fullName>
    </submittedName>
</protein>